<keyword evidence="9" id="KW-1185">Reference proteome</keyword>
<protein>
    <recommendedName>
        <fullName evidence="5 7">Arsenate reductase</fullName>
        <ecNumber evidence="4 7">1.20.4.1</ecNumber>
    </recommendedName>
</protein>
<evidence type="ECO:0000256" key="5">
    <source>
        <dbReference type="ARBA" id="ARBA00039879"/>
    </source>
</evidence>
<keyword evidence="2" id="KW-0059">Arsenical resistance</keyword>
<sequence length="137" mass="15159">MSTEDRPVIYHNPKCGTSRNTLKILEAAGYDPEVVPYLETGWTEPHLRQLLADAGLTAHDVLRARGTPAEELGLLKDGVSEDTILAAMTEHPILVERPIVRTAKGVKLCRPSETVLDLIDRRPPADFVKENGKPLDR</sequence>
<dbReference type="Pfam" id="PF03960">
    <property type="entry name" value="ArsC"/>
    <property type="match status" value="1"/>
</dbReference>
<evidence type="ECO:0000256" key="7">
    <source>
        <dbReference type="RuleBase" id="RU362029"/>
    </source>
</evidence>
<dbReference type="SUPFAM" id="SSF52833">
    <property type="entry name" value="Thioredoxin-like"/>
    <property type="match status" value="1"/>
</dbReference>
<evidence type="ECO:0000313" key="9">
    <source>
        <dbReference type="Proteomes" id="UP001055804"/>
    </source>
</evidence>
<dbReference type="GO" id="GO:0046685">
    <property type="term" value="P:response to arsenic-containing substance"/>
    <property type="evidence" value="ECO:0007669"/>
    <property type="project" value="UniProtKB-KW"/>
</dbReference>
<dbReference type="RefSeq" id="WP_269332834.1">
    <property type="nucleotide sequence ID" value="NZ_JAMZFT010000002.1"/>
</dbReference>
<dbReference type="EC" id="1.20.4.1" evidence="4 7"/>
<proteinExistence type="inferred from homology"/>
<dbReference type="Proteomes" id="UP001055804">
    <property type="component" value="Unassembled WGS sequence"/>
</dbReference>
<comment type="similarity">
    <text evidence="1 6 7">Belongs to the ArsC family.</text>
</comment>
<comment type="catalytic activity">
    <reaction evidence="7">
        <text>[glutaredoxin]-dithiol + arsenate + glutathione + H(+) = glutathionyl-S-S-[glutaredoxin] + arsenite + H2O</text>
        <dbReference type="Rhea" id="RHEA:22016"/>
        <dbReference type="Rhea" id="RHEA-COMP:10729"/>
        <dbReference type="Rhea" id="RHEA-COMP:17668"/>
        <dbReference type="ChEBI" id="CHEBI:15377"/>
        <dbReference type="ChEBI" id="CHEBI:15378"/>
        <dbReference type="ChEBI" id="CHEBI:29242"/>
        <dbReference type="ChEBI" id="CHEBI:29950"/>
        <dbReference type="ChEBI" id="CHEBI:48597"/>
        <dbReference type="ChEBI" id="CHEBI:57925"/>
        <dbReference type="ChEBI" id="CHEBI:146199"/>
        <dbReference type="EC" id="1.20.4.1"/>
    </reaction>
</comment>
<dbReference type="AlphaFoldDB" id="A0A9J6PA30"/>
<comment type="caution">
    <text evidence="8">The sequence shown here is derived from an EMBL/GenBank/DDBJ whole genome shotgun (WGS) entry which is preliminary data.</text>
</comment>
<evidence type="ECO:0000256" key="6">
    <source>
        <dbReference type="PROSITE-ProRule" id="PRU01282"/>
    </source>
</evidence>
<dbReference type="PANTHER" id="PTHR30041">
    <property type="entry name" value="ARSENATE REDUCTASE"/>
    <property type="match status" value="1"/>
</dbReference>
<evidence type="ECO:0000256" key="3">
    <source>
        <dbReference type="ARBA" id="ARBA00023002"/>
    </source>
</evidence>
<dbReference type="Gene3D" id="3.40.30.10">
    <property type="entry name" value="Glutaredoxin"/>
    <property type="match status" value="1"/>
</dbReference>
<accession>A0A9J6PA30</accession>
<evidence type="ECO:0000256" key="4">
    <source>
        <dbReference type="ARBA" id="ARBA00038969"/>
    </source>
</evidence>
<dbReference type="PROSITE" id="PS51353">
    <property type="entry name" value="ARSC"/>
    <property type="match status" value="1"/>
</dbReference>
<organism evidence="8 9">
    <name type="scientific">Futiania mangrovi</name>
    <dbReference type="NCBI Taxonomy" id="2959716"/>
    <lineage>
        <taxon>Bacteria</taxon>
        <taxon>Pseudomonadati</taxon>
        <taxon>Pseudomonadota</taxon>
        <taxon>Alphaproteobacteria</taxon>
        <taxon>Futianiales</taxon>
        <taxon>Futianiaceae</taxon>
        <taxon>Futiania</taxon>
    </lineage>
</organism>
<dbReference type="PANTHER" id="PTHR30041:SF5">
    <property type="entry name" value="ARSENATE REDUCTASE-RELATED"/>
    <property type="match status" value="1"/>
</dbReference>
<reference evidence="8" key="1">
    <citation type="submission" date="2022-06" db="EMBL/GenBank/DDBJ databases">
        <title>Isolation and Genomics of Futiania mangrovii gen. nov., sp. nov., a Rare and Metabolically-versatile member in the Class Alphaproteobacteria.</title>
        <authorList>
            <person name="Liu L."/>
            <person name="Huang W.-C."/>
            <person name="Pan J."/>
            <person name="Li J."/>
            <person name="Huang Y."/>
            <person name="Du H."/>
            <person name="Liu Y."/>
            <person name="Li M."/>
        </authorList>
    </citation>
    <scope>NUCLEOTIDE SEQUENCE</scope>
    <source>
        <strain evidence="8">FT118</strain>
    </source>
</reference>
<dbReference type="GO" id="GO:0008794">
    <property type="term" value="F:arsenate reductase (glutaredoxin) activity"/>
    <property type="evidence" value="ECO:0007669"/>
    <property type="project" value="UniProtKB-UniRule"/>
</dbReference>
<keyword evidence="3 7" id="KW-0560">Oxidoreductase</keyword>
<dbReference type="CDD" id="cd03034">
    <property type="entry name" value="ArsC_ArsC"/>
    <property type="match status" value="1"/>
</dbReference>
<dbReference type="InterPro" id="IPR036249">
    <property type="entry name" value="Thioredoxin-like_sf"/>
</dbReference>
<name>A0A9J6PA30_9PROT</name>
<evidence type="ECO:0000256" key="2">
    <source>
        <dbReference type="ARBA" id="ARBA00022849"/>
    </source>
</evidence>
<evidence type="ECO:0000256" key="1">
    <source>
        <dbReference type="ARBA" id="ARBA00007198"/>
    </source>
</evidence>
<dbReference type="InterPro" id="IPR006659">
    <property type="entry name" value="Arsenate_reductase"/>
</dbReference>
<dbReference type="NCBIfam" id="TIGR00014">
    <property type="entry name" value="arsC"/>
    <property type="match status" value="1"/>
</dbReference>
<dbReference type="InterPro" id="IPR006660">
    <property type="entry name" value="Arsenate_reductase-like"/>
</dbReference>
<evidence type="ECO:0000313" key="8">
    <source>
        <dbReference type="EMBL" id="MCP1336892.1"/>
    </source>
</evidence>
<gene>
    <name evidence="8" type="primary">arsC</name>
    <name evidence="8" type="ORF">NJQ99_10770</name>
</gene>
<dbReference type="EMBL" id="JAMZFT010000002">
    <property type="protein sequence ID" value="MCP1336892.1"/>
    <property type="molecule type" value="Genomic_DNA"/>
</dbReference>